<reference evidence="1" key="1">
    <citation type="submission" date="2020-12" db="EMBL/GenBank/DDBJ databases">
        <authorList>
            <person name="Hu Z."/>
        </authorList>
    </citation>
    <scope>NUCLEOTIDE SEQUENCE</scope>
</reference>
<name>A0A7T7CLD7_9CAUD</name>
<dbReference type="Pfam" id="PF08748">
    <property type="entry name" value="Phage_TAC_4"/>
    <property type="match status" value="1"/>
</dbReference>
<dbReference type="EMBL" id="MW423737">
    <property type="protein sequence ID" value="QQK88509.1"/>
    <property type="molecule type" value="Genomic_DNA"/>
</dbReference>
<proteinExistence type="predicted"/>
<evidence type="ECO:0000313" key="1">
    <source>
        <dbReference type="EMBL" id="QQK88509.1"/>
    </source>
</evidence>
<sequence length="135" mass="15241">MKLADLFTRQTANETRNMPLELPDGSVSTEFHLEVLSTESDAFRRAETKAKRRAVEAAAIKDEDASADFQAEVEIEMLAAMVVGWNLDEEFSLEGVKELLRESNGNKERLSRFTATRSHWFEVKQKSSSTGSKQK</sequence>
<evidence type="ECO:0008006" key="2">
    <source>
        <dbReference type="Google" id="ProtNLM"/>
    </source>
</evidence>
<protein>
    <recommendedName>
        <fullName evidence="2">Tail assembly chaperone</fullName>
    </recommendedName>
</protein>
<accession>A0A7T7CLD7</accession>
<organism evidence="1">
    <name type="scientific">Vibrio phage PH669</name>
    <dbReference type="NCBI Taxonomy" id="2800823"/>
    <lineage>
        <taxon>Viruses</taxon>
        <taxon>Duplodnaviria</taxon>
        <taxon>Heunggongvirae</taxon>
        <taxon>Uroviricota</taxon>
        <taxon>Caudoviricetes</taxon>
        <taxon>Queuovirinae</taxon>
    </lineage>
</organism>
<dbReference type="InterPro" id="IPR014859">
    <property type="entry name" value="Phage_TAC_4"/>
</dbReference>